<reference evidence="3" key="2">
    <citation type="journal article" date="2018" name="BMC Genomics">
        <title>Genomic insights into host adaptation between the wheat stripe rust pathogen (Puccinia striiformis f. sp. tritici) and the barley stripe rust pathogen (Puccinia striiformis f. sp. hordei).</title>
        <authorList>
            <person name="Xia C."/>
            <person name="Wang M."/>
            <person name="Yin C."/>
            <person name="Cornejo O.E."/>
            <person name="Hulbert S.H."/>
            <person name="Chen X."/>
        </authorList>
    </citation>
    <scope>NUCLEOTIDE SEQUENCE [LARGE SCALE GENOMIC DNA]</scope>
    <source>
        <strain evidence="3">93TX-2</strain>
    </source>
</reference>
<name>A0A2S4WFN9_9BASI</name>
<accession>A0A2S4WFN9</accession>
<dbReference type="EMBL" id="PKSM01000031">
    <property type="protein sequence ID" value="POW20605.1"/>
    <property type="molecule type" value="Genomic_DNA"/>
</dbReference>
<dbReference type="VEuPathDB" id="FungiDB:PSTT_00500"/>
<proteinExistence type="predicted"/>
<evidence type="ECO:0000256" key="1">
    <source>
        <dbReference type="SAM" id="MobiDB-lite"/>
    </source>
</evidence>
<sequence>MPTLCDFSDQPAINHPTPLPQLTISTLTMAPSASESEDSPTAQEKASTPPPTTTNNHTAPASVRRESARRRMPIDRLGFLTTQNTARCVPVESLENIFDNPVGSDVEEREESDLEEPVEANQVAKTKVNPPARTKGQLAVKQASKKSGKEVIIDVTQDSDEENAPVAARKPKELLLDKDGFDHPRVYFFPIGQGPKQDASAQAFACRWCPKEYLARNQSNFNPRIHREWCCYLCWSQPTRTAAQLAKEADKPQLAANSIVAFTKQGLFGNSTLNKLIVVWLLRSQIWAALHAHQLYLELHARVIKEIKESNSMISLVSDVWTTKGSHKAFIGISCCYINQAFVLVTRHLAIKYVSWHHNGKYVALPFANTLTKHGLHSQMRSNNFTMANELALIILSGTGTDWDVERNHHRCICHVIALILGAGLKALNVSRKMVCPEKADKAFPSLAPYIEEVKTGPKDEIIEVIDMSVWNYSLGGVRAWRGNRQLVEGIFGVRDEERNNGGNIGITTSDEEEVDPDDAAPDAVVDGEGWEENNSNIYDNAEDLENSTGIAFTLKKIDYICRRIASSPQKQAEWKVWAAKISYTGRGVIGGYGI</sequence>
<dbReference type="PANTHER" id="PTHR47501:SF5">
    <property type="entry name" value="HAT C-TERMINAL DIMERISATION DOMAIN-CONTAINING PROTEIN"/>
    <property type="match status" value="1"/>
</dbReference>
<dbReference type="AlphaFoldDB" id="A0A2S4WFN9"/>
<feature type="region of interest" description="Disordered" evidence="1">
    <location>
        <begin position="1"/>
        <end position="70"/>
    </location>
</feature>
<evidence type="ECO:0000313" key="2">
    <source>
        <dbReference type="EMBL" id="POW20605.1"/>
    </source>
</evidence>
<reference evidence="2 3" key="1">
    <citation type="submission" date="2017-12" db="EMBL/GenBank/DDBJ databases">
        <title>Gene loss provides genomic basis for host adaptation in cereal stripe rust fungi.</title>
        <authorList>
            <person name="Xia C."/>
        </authorList>
    </citation>
    <scope>NUCLEOTIDE SEQUENCE [LARGE SCALE GENOMIC DNA]</scope>
    <source>
        <strain evidence="2 3">93TX-2</strain>
    </source>
</reference>
<feature type="compositionally biased region" description="Polar residues" evidence="1">
    <location>
        <begin position="20"/>
        <end position="46"/>
    </location>
</feature>
<dbReference type="OrthoDB" id="3264316at2759"/>
<evidence type="ECO:0000313" key="3">
    <source>
        <dbReference type="Proteomes" id="UP000238274"/>
    </source>
</evidence>
<keyword evidence="3" id="KW-1185">Reference proteome</keyword>
<protein>
    <submittedName>
        <fullName evidence="2">Uncharacterized protein</fullName>
    </submittedName>
</protein>
<dbReference type="PANTHER" id="PTHR47501">
    <property type="entry name" value="TRANSPOSASE-RELATED"/>
    <property type="match status" value="1"/>
</dbReference>
<gene>
    <name evidence="2" type="ORF">PSHT_03371</name>
</gene>
<reference evidence="3" key="3">
    <citation type="journal article" date="2018" name="Mol. Plant Microbe Interact.">
        <title>Genome sequence resources for the wheat stripe rust pathogen (Puccinia striiformis f. sp. tritici) and the barley stripe rust pathogen (Puccinia striiformis f. sp. hordei).</title>
        <authorList>
            <person name="Xia C."/>
            <person name="Wang M."/>
            <person name="Yin C."/>
            <person name="Cornejo O.E."/>
            <person name="Hulbert S.H."/>
            <person name="Chen X."/>
        </authorList>
    </citation>
    <scope>NUCLEOTIDE SEQUENCE [LARGE SCALE GENOMIC DNA]</scope>
    <source>
        <strain evidence="3">93TX-2</strain>
    </source>
</reference>
<comment type="caution">
    <text evidence="2">The sequence shown here is derived from an EMBL/GenBank/DDBJ whole genome shotgun (WGS) entry which is preliminary data.</text>
</comment>
<organism evidence="2 3">
    <name type="scientific">Puccinia striiformis</name>
    <dbReference type="NCBI Taxonomy" id="27350"/>
    <lineage>
        <taxon>Eukaryota</taxon>
        <taxon>Fungi</taxon>
        <taxon>Dikarya</taxon>
        <taxon>Basidiomycota</taxon>
        <taxon>Pucciniomycotina</taxon>
        <taxon>Pucciniomycetes</taxon>
        <taxon>Pucciniales</taxon>
        <taxon>Pucciniaceae</taxon>
        <taxon>Puccinia</taxon>
    </lineage>
</organism>
<dbReference type="Proteomes" id="UP000238274">
    <property type="component" value="Unassembled WGS sequence"/>
</dbReference>
<dbReference type="VEuPathDB" id="FungiDB:PSHT_03371"/>